<comment type="caution">
    <text evidence="6">The sequence shown here is derived from an EMBL/GenBank/DDBJ whole genome shotgun (WGS) entry which is preliminary data.</text>
</comment>
<evidence type="ECO:0000256" key="3">
    <source>
        <dbReference type="ARBA" id="ARBA00023125"/>
    </source>
</evidence>
<sequence>MLDKIDNTWLHSFICVYERSSFAKASEHLAIPSSNVSRHVQQLETELGNKLFYRTTRKVTPTQIGEALYSKIKEPLYNLNQSLQQLSTAPQSLKGTIRLSSPDIPLIGDILASFAVDHSNITLCCEHSTSIESAVSSDPDVIISFERGTLDERDWVSKPLCEWESIVLASQACIERYGSPKTIDELETLPCISSYKAFGGNPWTFSNSETNELRQLKIKSKINVDGGFIAKASALRGLGFVALPKVFCVGELEKGQLQEQDLDHKLAPLTIYIHYRSINYHSYLTKQLVNFILKHTSS</sequence>
<proteinExistence type="inferred from homology"/>
<dbReference type="InterPro" id="IPR036388">
    <property type="entry name" value="WH-like_DNA-bd_sf"/>
</dbReference>
<evidence type="ECO:0000259" key="5">
    <source>
        <dbReference type="PROSITE" id="PS50931"/>
    </source>
</evidence>
<dbReference type="Proteomes" id="UP000241426">
    <property type="component" value="Unassembled WGS sequence"/>
</dbReference>
<feature type="domain" description="HTH lysR-type" evidence="5">
    <location>
        <begin position="5"/>
        <end position="62"/>
    </location>
</feature>
<gene>
    <name evidence="6" type="ORF">C9J27_09105</name>
</gene>
<dbReference type="Pfam" id="PF00126">
    <property type="entry name" value="HTH_1"/>
    <property type="match status" value="1"/>
</dbReference>
<evidence type="ECO:0000256" key="2">
    <source>
        <dbReference type="ARBA" id="ARBA00023015"/>
    </source>
</evidence>
<dbReference type="InterPro" id="IPR000847">
    <property type="entry name" value="LysR_HTH_N"/>
</dbReference>
<dbReference type="GO" id="GO:0043565">
    <property type="term" value="F:sequence-specific DNA binding"/>
    <property type="evidence" value="ECO:0007669"/>
    <property type="project" value="TreeGrafter"/>
</dbReference>
<dbReference type="PANTHER" id="PTHR30537:SF5">
    <property type="entry name" value="HTH-TYPE TRANSCRIPTIONAL ACTIVATOR TTDR-RELATED"/>
    <property type="match status" value="1"/>
</dbReference>
<evidence type="ECO:0000313" key="6">
    <source>
        <dbReference type="EMBL" id="PSU99773.1"/>
    </source>
</evidence>
<organism evidence="6 7">
    <name type="scientific">Photobacterium kishitanii</name>
    <dbReference type="NCBI Taxonomy" id="318456"/>
    <lineage>
        <taxon>Bacteria</taxon>
        <taxon>Pseudomonadati</taxon>
        <taxon>Pseudomonadota</taxon>
        <taxon>Gammaproteobacteria</taxon>
        <taxon>Vibrionales</taxon>
        <taxon>Vibrionaceae</taxon>
        <taxon>Photobacterium</taxon>
    </lineage>
</organism>
<dbReference type="SUPFAM" id="SSF53850">
    <property type="entry name" value="Periplasmic binding protein-like II"/>
    <property type="match status" value="1"/>
</dbReference>
<dbReference type="PANTHER" id="PTHR30537">
    <property type="entry name" value="HTH-TYPE TRANSCRIPTIONAL REGULATOR"/>
    <property type="match status" value="1"/>
</dbReference>
<reference evidence="6 7" key="1">
    <citation type="submission" date="2018-01" db="EMBL/GenBank/DDBJ databases">
        <title>Whole genome sequencing of Histamine producing bacteria.</title>
        <authorList>
            <person name="Butler K."/>
        </authorList>
    </citation>
    <scope>NUCLEOTIDE SEQUENCE [LARGE SCALE GENOMIC DNA]</scope>
    <source>
        <strain evidence="6 7">FS-7.2</strain>
    </source>
</reference>
<dbReference type="GO" id="GO:0003700">
    <property type="term" value="F:DNA-binding transcription factor activity"/>
    <property type="evidence" value="ECO:0007669"/>
    <property type="project" value="InterPro"/>
</dbReference>
<comment type="similarity">
    <text evidence="1">Belongs to the LysR transcriptional regulatory family.</text>
</comment>
<dbReference type="RefSeq" id="WP_107289523.1">
    <property type="nucleotide sequence ID" value="NZ_PYNF01000005.1"/>
</dbReference>
<protein>
    <submittedName>
        <fullName evidence="6">LysR family transcriptional regulator</fullName>
    </submittedName>
</protein>
<evidence type="ECO:0000313" key="7">
    <source>
        <dbReference type="Proteomes" id="UP000241426"/>
    </source>
</evidence>
<keyword evidence="4" id="KW-0804">Transcription</keyword>
<evidence type="ECO:0000256" key="4">
    <source>
        <dbReference type="ARBA" id="ARBA00023163"/>
    </source>
</evidence>
<dbReference type="SUPFAM" id="SSF46785">
    <property type="entry name" value="Winged helix' DNA-binding domain"/>
    <property type="match status" value="1"/>
</dbReference>
<name>A0A2T3KJU1_9GAMM</name>
<dbReference type="EMBL" id="PYNF01000005">
    <property type="protein sequence ID" value="PSU99773.1"/>
    <property type="molecule type" value="Genomic_DNA"/>
</dbReference>
<dbReference type="Pfam" id="PF03466">
    <property type="entry name" value="LysR_substrate"/>
    <property type="match status" value="1"/>
</dbReference>
<dbReference type="InterPro" id="IPR005119">
    <property type="entry name" value="LysR_subst-bd"/>
</dbReference>
<keyword evidence="3" id="KW-0238">DNA-binding</keyword>
<keyword evidence="2" id="KW-0805">Transcription regulation</keyword>
<dbReference type="Gene3D" id="3.40.190.290">
    <property type="match status" value="1"/>
</dbReference>
<dbReference type="PROSITE" id="PS50931">
    <property type="entry name" value="HTH_LYSR"/>
    <property type="match status" value="1"/>
</dbReference>
<dbReference type="GO" id="GO:0006351">
    <property type="term" value="P:DNA-templated transcription"/>
    <property type="evidence" value="ECO:0007669"/>
    <property type="project" value="TreeGrafter"/>
</dbReference>
<dbReference type="InterPro" id="IPR036390">
    <property type="entry name" value="WH_DNA-bd_sf"/>
</dbReference>
<dbReference type="AlphaFoldDB" id="A0A2T3KJU1"/>
<dbReference type="InterPro" id="IPR058163">
    <property type="entry name" value="LysR-type_TF_proteobact-type"/>
</dbReference>
<dbReference type="FunFam" id="1.10.10.10:FF:000001">
    <property type="entry name" value="LysR family transcriptional regulator"/>
    <property type="match status" value="1"/>
</dbReference>
<accession>A0A2T3KJU1</accession>
<dbReference type="Gene3D" id="1.10.10.10">
    <property type="entry name" value="Winged helix-like DNA-binding domain superfamily/Winged helix DNA-binding domain"/>
    <property type="match status" value="1"/>
</dbReference>
<evidence type="ECO:0000256" key="1">
    <source>
        <dbReference type="ARBA" id="ARBA00009437"/>
    </source>
</evidence>